<gene>
    <name evidence="1" type="ORF">KC660_00980</name>
</gene>
<evidence type="ECO:0000313" key="2">
    <source>
        <dbReference type="Proteomes" id="UP000782843"/>
    </source>
</evidence>
<dbReference type="EMBL" id="JAGQLG010000031">
    <property type="protein sequence ID" value="MCA9381963.1"/>
    <property type="molecule type" value="Genomic_DNA"/>
</dbReference>
<protein>
    <submittedName>
        <fullName evidence="1">Uncharacterized protein</fullName>
    </submittedName>
</protein>
<dbReference type="AlphaFoldDB" id="A0A955L327"/>
<reference evidence="1" key="1">
    <citation type="submission" date="2020-04" db="EMBL/GenBank/DDBJ databases">
        <authorList>
            <person name="Zhang T."/>
        </authorList>
    </citation>
    <scope>NUCLEOTIDE SEQUENCE</scope>
    <source>
        <strain evidence="1">HKST-UBA10</strain>
    </source>
</reference>
<sequence>MVPFCSKYQTFAAKPVIYLYPEETTDVNVKLDYYGKLTTTYPAYKSGWKVKAFPDGSLVNSIDNKEYSYLFWEGVDNEATYDLSKGFVVKGADTAEFLQDMLSKLGLTPKEYNEFIVYWLPKMQDNEYNLIHFASKEEYYDRARLNISPEPDSMLRVFMVYKALNTKVEVQEQLLPSFERKGFSVVEWGGSELR</sequence>
<comment type="caution">
    <text evidence="1">The sequence shown here is derived from an EMBL/GenBank/DDBJ whole genome shotgun (WGS) entry which is preliminary data.</text>
</comment>
<name>A0A955L327_9BACT</name>
<reference evidence="1" key="2">
    <citation type="journal article" date="2021" name="Microbiome">
        <title>Successional dynamics and alternative stable states in a saline activated sludge microbial community over 9 years.</title>
        <authorList>
            <person name="Wang Y."/>
            <person name="Ye J."/>
            <person name="Ju F."/>
            <person name="Liu L."/>
            <person name="Boyd J.A."/>
            <person name="Deng Y."/>
            <person name="Parks D.H."/>
            <person name="Jiang X."/>
            <person name="Yin X."/>
            <person name="Woodcroft B.J."/>
            <person name="Tyson G.W."/>
            <person name="Hugenholtz P."/>
            <person name="Polz M.F."/>
            <person name="Zhang T."/>
        </authorList>
    </citation>
    <scope>NUCLEOTIDE SEQUENCE</scope>
    <source>
        <strain evidence="1">HKST-UBA10</strain>
    </source>
</reference>
<organism evidence="1 2">
    <name type="scientific">Candidatus Dojkabacteria bacterium</name>
    <dbReference type="NCBI Taxonomy" id="2099670"/>
    <lineage>
        <taxon>Bacteria</taxon>
        <taxon>Candidatus Dojkabacteria</taxon>
    </lineage>
</organism>
<evidence type="ECO:0000313" key="1">
    <source>
        <dbReference type="EMBL" id="MCA9381963.1"/>
    </source>
</evidence>
<accession>A0A955L327</accession>
<proteinExistence type="predicted"/>
<dbReference type="Proteomes" id="UP000782843">
    <property type="component" value="Unassembled WGS sequence"/>
</dbReference>